<feature type="domain" description="DUF4340" evidence="2">
    <location>
        <begin position="120"/>
        <end position="321"/>
    </location>
</feature>
<keyword evidence="4" id="KW-1185">Reference proteome</keyword>
<sequence length="689" mass="75383">MSTITHSQSTPNDNGKLGGHAGDSIRTASESVSKRWSTLGSESRRTVLYAVAGLACLAVTAVVEWASRPAEIREYGKVGQPFFPDFTDPTRAMALNVAVIDKEQVTAQEFAVEQTQNGQWVIPSHHNYPADAEDQLAKTASSVIGITRGAMVSRWASDHPRYGVVDPKVDSLGVDQLEGIGKRLTLRGEGNEVLADYIIGDPVEGEVNQYYVRHPEEDETYVATLDIDLSTRFREWIDTDLLGVSSSDIVQLSLNDYQFDELNATVTQRDVTTLRRESSGEPWQMAEIDDAVAEVDQDAVRETIIAIAGLNIAGVRPKQKGLTPQLQLDREAVGSQRDVDRLQSDLLSRGFLLQPASDSDPDTLKLIAREGELSTATNEGLVYKLHFGRVFTGSEEELEIGLTSASSDEDDKQSEASEKTGDASDEQGEESGNGDEQQKDKEKPGRYVFVTVAFDKQYFGDEPSKPSEPEKPEALEQKDSANSSDVNESEEAGAEVDEQEAAKLEELRKEYENQMDEYQSKLREFESYQEKVKAGKEKAEELNHRYAQWYYVIPGEQYDKLALSRSDFIKAKEASEDDAAANEESCAVTETSSDPSETEAATDSETEATAKPETETQAAAETEPEAATATKTADRTEMESSDSEVDSKHEATPDAETVTKTESATDDSADGSSAQTLSESSDDGSAETP</sequence>
<evidence type="ECO:0000259" key="2">
    <source>
        <dbReference type="Pfam" id="PF14238"/>
    </source>
</evidence>
<accession>A0ABP9VU30</accession>
<gene>
    <name evidence="3" type="ORF">Rcae01_04118</name>
</gene>
<feature type="compositionally biased region" description="Acidic residues" evidence="1">
    <location>
        <begin position="487"/>
        <end position="499"/>
    </location>
</feature>
<evidence type="ECO:0000313" key="4">
    <source>
        <dbReference type="Proteomes" id="UP001416858"/>
    </source>
</evidence>
<feature type="compositionally biased region" description="Polar residues" evidence="1">
    <location>
        <begin position="26"/>
        <end position="36"/>
    </location>
</feature>
<dbReference type="InterPro" id="IPR025641">
    <property type="entry name" value="DUF4340"/>
</dbReference>
<feature type="compositionally biased region" description="Basic and acidic residues" evidence="1">
    <location>
        <begin position="413"/>
        <end position="422"/>
    </location>
</feature>
<comment type="caution">
    <text evidence="3">The sequence shown here is derived from an EMBL/GenBank/DDBJ whole genome shotgun (WGS) entry which is preliminary data.</text>
</comment>
<reference evidence="3 4" key="1">
    <citation type="submission" date="2024-02" db="EMBL/GenBank/DDBJ databases">
        <title>Rhodopirellula caenicola NBRC 110016.</title>
        <authorList>
            <person name="Ichikawa N."/>
            <person name="Katano-Makiyama Y."/>
            <person name="Hidaka K."/>
        </authorList>
    </citation>
    <scope>NUCLEOTIDE SEQUENCE [LARGE SCALE GENOMIC DNA]</scope>
    <source>
        <strain evidence="3 4">NBRC 110016</strain>
    </source>
</reference>
<name>A0ABP9VU30_9BACT</name>
<feature type="compositionally biased region" description="Basic and acidic residues" evidence="1">
    <location>
        <begin position="436"/>
        <end position="445"/>
    </location>
</feature>
<evidence type="ECO:0000256" key="1">
    <source>
        <dbReference type="SAM" id="MobiDB-lite"/>
    </source>
</evidence>
<dbReference type="Proteomes" id="UP001416858">
    <property type="component" value="Unassembled WGS sequence"/>
</dbReference>
<feature type="compositionally biased region" description="Polar residues" evidence="1">
    <location>
        <begin position="1"/>
        <end position="13"/>
    </location>
</feature>
<feature type="compositionally biased region" description="Low complexity" evidence="1">
    <location>
        <begin position="615"/>
        <end position="631"/>
    </location>
</feature>
<protein>
    <recommendedName>
        <fullName evidence="2">DUF4340 domain-containing protein</fullName>
    </recommendedName>
</protein>
<feature type="region of interest" description="Disordered" evidence="1">
    <location>
        <begin position="402"/>
        <end position="501"/>
    </location>
</feature>
<feature type="region of interest" description="Disordered" evidence="1">
    <location>
        <begin position="1"/>
        <end position="36"/>
    </location>
</feature>
<feature type="compositionally biased region" description="Acidic residues" evidence="1">
    <location>
        <begin position="680"/>
        <end position="689"/>
    </location>
</feature>
<dbReference type="RefSeq" id="WP_345685423.1">
    <property type="nucleotide sequence ID" value="NZ_BAABRO010000010.1"/>
</dbReference>
<feature type="compositionally biased region" description="Acidic residues" evidence="1">
    <location>
        <begin position="596"/>
        <end position="606"/>
    </location>
</feature>
<dbReference type="EMBL" id="BAABRO010000010">
    <property type="protein sequence ID" value="GAA5508651.1"/>
    <property type="molecule type" value="Genomic_DNA"/>
</dbReference>
<dbReference type="Pfam" id="PF14238">
    <property type="entry name" value="DUF4340"/>
    <property type="match status" value="1"/>
</dbReference>
<organism evidence="3 4">
    <name type="scientific">Novipirellula caenicola</name>
    <dbReference type="NCBI Taxonomy" id="1536901"/>
    <lineage>
        <taxon>Bacteria</taxon>
        <taxon>Pseudomonadati</taxon>
        <taxon>Planctomycetota</taxon>
        <taxon>Planctomycetia</taxon>
        <taxon>Pirellulales</taxon>
        <taxon>Pirellulaceae</taxon>
        <taxon>Novipirellula</taxon>
    </lineage>
</organism>
<feature type="region of interest" description="Disordered" evidence="1">
    <location>
        <begin position="572"/>
        <end position="689"/>
    </location>
</feature>
<feature type="compositionally biased region" description="Basic and acidic residues" evidence="1">
    <location>
        <begin position="458"/>
        <end position="479"/>
    </location>
</feature>
<evidence type="ECO:0000313" key="3">
    <source>
        <dbReference type="EMBL" id="GAA5508651.1"/>
    </source>
</evidence>
<feature type="compositionally biased region" description="Acidic residues" evidence="1">
    <location>
        <begin position="423"/>
        <end position="433"/>
    </location>
</feature>
<proteinExistence type="predicted"/>